<dbReference type="GO" id="GO:0070043">
    <property type="term" value="F:rRNA (guanine-N7-)-methyltransferase activity"/>
    <property type="evidence" value="ECO:0007669"/>
    <property type="project" value="UniProtKB-UniRule"/>
</dbReference>
<evidence type="ECO:0000256" key="5">
    <source>
        <dbReference type="ARBA" id="ARBA00022691"/>
    </source>
</evidence>
<comment type="similarity">
    <text evidence="6">Belongs to the methyltransferase superfamily. RNA methyltransferase RsmG family.</text>
</comment>
<dbReference type="InterPro" id="IPR003682">
    <property type="entry name" value="rRNA_ssu_MeTfrase_G"/>
</dbReference>
<dbReference type="EC" id="2.1.1.-" evidence="6"/>
<evidence type="ECO:0000256" key="3">
    <source>
        <dbReference type="ARBA" id="ARBA00022603"/>
    </source>
</evidence>
<dbReference type="NCBIfam" id="TIGR00138">
    <property type="entry name" value="rsmG_gidB"/>
    <property type="match status" value="1"/>
</dbReference>
<evidence type="ECO:0000313" key="8">
    <source>
        <dbReference type="Proteomes" id="UP000094296"/>
    </source>
</evidence>
<name>A0A1E5G3A8_9FIRM</name>
<feature type="binding site" evidence="6">
    <location>
        <position position="69"/>
    </location>
    <ligand>
        <name>S-adenosyl-L-methionine</name>
        <dbReference type="ChEBI" id="CHEBI:59789"/>
    </ligand>
</feature>
<reference evidence="7 8" key="1">
    <citation type="submission" date="2016-09" db="EMBL/GenBank/DDBJ databases">
        <title>Draft genome sequence for the type strain of Desulfuribacillus alkaliarsenatis AHT28, an obligately anaerobic, sulfidogenic bacterium isolated from Russian soda lake sediments.</title>
        <authorList>
            <person name="Abin C.A."/>
            <person name="Hollibaugh J.T."/>
        </authorList>
    </citation>
    <scope>NUCLEOTIDE SEQUENCE [LARGE SCALE GENOMIC DNA]</scope>
    <source>
        <strain evidence="7 8">AHT28</strain>
    </source>
</reference>
<dbReference type="Pfam" id="PF02527">
    <property type="entry name" value="GidB"/>
    <property type="match status" value="1"/>
</dbReference>
<protein>
    <recommendedName>
        <fullName evidence="6">Ribosomal RNA small subunit methyltransferase G</fullName>
        <ecNumber evidence="6">2.1.1.-</ecNumber>
    </recommendedName>
    <alternativeName>
        <fullName evidence="6">16S rRNA 7-methylguanosine methyltransferase</fullName>
        <shortName evidence="6">16S rRNA m7G methyltransferase</shortName>
    </alternativeName>
</protein>
<dbReference type="SUPFAM" id="SSF53335">
    <property type="entry name" value="S-adenosyl-L-methionine-dependent methyltransferases"/>
    <property type="match status" value="1"/>
</dbReference>
<feature type="binding site" evidence="6">
    <location>
        <position position="134"/>
    </location>
    <ligand>
        <name>S-adenosyl-L-methionine</name>
        <dbReference type="ChEBI" id="CHEBI:59789"/>
    </ligand>
</feature>
<dbReference type="Gene3D" id="3.40.50.150">
    <property type="entry name" value="Vaccinia Virus protein VP39"/>
    <property type="match status" value="1"/>
</dbReference>
<evidence type="ECO:0000313" key="7">
    <source>
        <dbReference type="EMBL" id="OEF97562.1"/>
    </source>
</evidence>
<dbReference type="HAMAP" id="MF_00074">
    <property type="entry name" value="16SrRNA_methyltr_G"/>
    <property type="match status" value="1"/>
</dbReference>
<evidence type="ECO:0000256" key="1">
    <source>
        <dbReference type="ARBA" id="ARBA00022490"/>
    </source>
</evidence>
<comment type="caution">
    <text evidence="6">Lacks conserved residue(s) required for the propagation of feature annotation.</text>
</comment>
<evidence type="ECO:0000256" key="6">
    <source>
        <dbReference type="HAMAP-Rule" id="MF_00074"/>
    </source>
</evidence>
<evidence type="ECO:0000256" key="4">
    <source>
        <dbReference type="ARBA" id="ARBA00022679"/>
    </source>
</evidence>
<dbReference type="InterPro" id="IPR029063">
    <property type="entry name" value="SAM-dependent_MTases_sf"/>
</dbReference>
<dbReference type="GO" id="GO:0005829">
    <property type="term" value="C:cytosol"/>
    <property type="evidence" value="ECO:0007669"/>
    <property type="project" value="TreeGrafter"/>
</dbReference>
<keyword evidence="3 6" id="KW-0489">Methyltransferase</keyword>
<organism evidence="7 8">
    <name type="scientific">Desulfuribacillus alkaliarsenatis</name>
    <dbReference type="NCBI Taxonomy" id="766136"/>
    <lineage>
        <taxon>Bacteria</taxon>
        <taxon>Bacillati</taxon>
        <taxon>Bacillota</taxon>
        <taxon>Desulfuribacillia</taxon>
        <taxon>Desulfuribacillales</taxon>
        <taxon>Desulfuribacillaceae</taxon>
        <taxon>Desulfuribacillus</taxon>
    </lineage>
</organism>
<dbReference type="PANTHER" id="PTHR31760">
    <property type="entry name" value="S-ADENOSYL-L-METHIONINE-DEPENDENT METHYLTRANSFERASES SUPERFAMILY PROTEIN"/>
    <property type="match status" value="1"/>
</dbReference>
<dbReference type="PANTHER" id="PTHR31760:SF0">
    <property type="entry name" value="S-ADENOSYL-L-METHIONINE-DEPENDENT METHYLTRANSFERASES SUPERFAMILY PROTEIN"/>
    <property type="match status" value="1"/>
</dbReference>
<dbReference type="CDD" id="cd02440">
    <property type="entry name" value="AdoMet_MTases"/>
    <property type="match status" value="1"/>
</dbReference>
<dbReference type="STRING" id="766136.BHF68_03630"/>
<keyword evidence="8" id="KW-1185">Reference proteome</keyword>
<gene>
    <name evidence="6" type="primary">rsmG</name>
    <name evidence="7" type="ORF">BHF68_03630</name>
</gene>
<keyword evidence="1 6" id="KW-0963">Cytoplasm</keyword>
<dbReference type="AlphaFoldDB" id="A0A1E5G3A8"/>
<keyword evidence="2 6" id="KW-0698">rRNA processing</keyword>
<keyword evidence="4 6" id="KW-0808">Transferase</keyword>
<dbReference type="FunFam" id="3.40.50.150:FF:000041">
    <property type="entry name" value="Ribosomal RNA small subunit methyltransferase G"/>
    <property type="match status" value="1"/>
</dbReference>
<dbReference type="EMBL" id="MIJE01000011">
    <property type="protein sequence ID" value="OEF97562.1"/>
    <property type="molecule type" value="Genomic_DNA"/>
</dbReference>
<proteinExistence type="inferred from homology"/>
<accession>A0A1E5G3A8</accession>
<evidence type="ECO:0000256" key="2">
    <source>
        <dbReference type="ARBA" id="ARBA00022552"/>
    </source>
</evidence>
<dbReference type="PIRSF" id="PIRSF003078">
    <property type="entry name" value="GidB"/>
    <property type="match status" value="1"/>
</dbReference>
<sequence length="225" mass="25656">MELTTEQIGQFNNYYKLLIDWNEKINLTAITEPEEVFYKHFYDSLTLLISYPTIKGSKTMIDIGSGAGFPGIPIKILLPELQITFMDSLNKRIKYLQIVANELGLKNCSFVHGRAEELGHKPEYREQFDYAVARAVARLAVLNEYCLPFVKNNGKFYSMKGPDVENEIIEAKKSLNVFNAKLKKTIALELPYQYGNRAIIEIQKIANMPKKYPRKAGTPAKSPII</sequence>
<comment type="subcellular location">
    <subcellularLocation>
        <location evidence="6">Cytoplasm</location>
    </subcellularLocation>
</comment>
<comment type="caution">
    <text evidence="7">The sequence shown here is derived from an EMBL/GenBank/DDBJ whole genome shotgun (WGS) entry which is preliminary data.</text>
</comment>
<feature type="binding site" evidence="6">
    <location>
        <position position="64"/>
    </location>
    <ligand>
        <name>S-adenosyl-L-methionine</name>
        <dbReference type="ChEBI" id="CHEBI:59789"/>
    </ligand>
</feature>
<keyword evidence="5 6" id="KW-0949">S-adenosyl-L-methionine</keyword>
<feature type="binding site" evidence="6">
    <location>
        <begin position="115"/>
        <end position="116"/>
    </location>
    <ligand>
        <name>S-adenosyl-L-methionine</name>
        <dbReference type="ChEBI" id="CHEBI:59789"/>
    </ligand>
</feature>
<comment type="function">
    <text evidence="6">Specifically methylates the N7 position of a guanine in 16S rRNA.</text>
</comment>
<dbReference type="Proteomes" id="UP000094296">
    <property type="component" value="Unassembled WGS sequence"/>
</dbReference>